<gene>
    <name evidence="14" type="ORF">WJX75_004681</name>
</gene>
<dbReference type="HAMAP" id="MF_00351">
    <property type="entry name" value="RNA_methyltransf_FlpA"/>
    <property type="match status" value="1"/>
</dbReference>
<dbReference type="EMBL" id="JALJOT010000003">
    <property type="protein sequence ID" value="KAK9916595.1"/>
    <property type="molecule type" value="Genomic_DNA"/>
</dbReference>
<dbReference type="CDD" id="cd02440">
    <property type="entry name" value="AdoMet_MTases"/>
    <property type="match status" value="1"/>
</dbReference>
<dbReference type="Proteomes" id="UP001491310">
    <property type="component" value="Unassembled WGS sequence"/>
</dbReference>
<accession>A0ABR2YXU5</accession>
<dbReference type="InterPro" id="IPR023395">
    <property type="entry name" value="MCP_dom_sf"/>
</dbReference>
<evidence type="ECO:0000256" key="8">
    <source>
        <dbReference type="ARBA" id="ARBA00022884"/>
    </source>
</evidence>
<dbReference type="Gene3D" id="3.40.50.150">
    <property type="entry name" value="Vaccinia Virus protein VP39"/>
    <property type="match status" value="1"/>
</dbReference>
<comment type="catalytic activity">
    <reaction evidence="11">
        <text>L-glutaminyl-[histone H2A] + S-adenosyl-L-methionine = N(5)-methyl-L-glutaminyl-[histone H2A] + S-adenosyl-L-homocysteine + H(+)</text>
        <dbReference type="Rhea" id="RHEA:50904"/>
        <dbReference type="Rhea" id="RHEA-COMP:12837"/>
        <dbReference type="Rhea" id="RHEA-COMP:12839"/>
        <dbReference type="ChEBI" id="CHEBI:15378"/>
        <dbReference type="ChEBI" id="CHEBI:30011"/>
        <dbReference type="ChEBI" id="CHEBI:57856"/>
        <dbReference type="ChEBI" id="CHEBI:59789"/>
        <dbReference type="ChEBI" id="CHEBI:61891"/>
    </reaction>
</comment>
<evidence type="ECO:0000256" key="6">
    <source>
        <dbReference type="ARBA" id="ARBA00022679"/>
    </source>
</evidence>
<dbReference type="SUPFAM" id="SSF103506">
    <property type="entry name" value="Mitochondrial carrier"/>
    <property type="match status" value="1"/>
</dbReference>
<evidence type="ECO:0000256" key="7">
    <source>
        <dbReference type="ARBA" id="ARBA00022692"/>
    </source>
</evidence>
<comment type="similarity">
    <text evidence="2">Belongs to the methyltransferase superfamily. Fibrillarin family.</text>
</comment>
<dbReference type="InterPro" id="IPR018108">
    <property type="entry name" value="MCP_transmembrane"/>
</dbReference>
<feature type="repeat" description="Solcar" evidence="12">
    <location>
        <begin position="213"/>
        <end position="297"/>
    </location>
</feature>
<evidence type="ECO:0000256" key="13">
    <source>
        <dbReference type="RuleBase" id="RU000488"/>
    </source>
</evidence>
<dbReference type="InterPro" id="IPR020813">
    <property type="entry name" value="Fibrillarin_CS"/>
</dbReference>
<evidence type="ECO:0000256" key="5">
    <source>
        <dbReference type="ARBA" id="ARBA00022603"/>
    </source>
</evidence>
<keyword evidence="5" id="KW-0489">Methyltransferase</keyword>
<dbReference type="PRINTS" id="PR00052">
    <property type="entry name" value="FIBRILLARIN"/>
</dbReference>
<dbReference type="SMART" id="SM01206">
    <property type="entry name" value="Fibrillarin"/>
    <property type="match status" value="1"/>
</dbReference>
<keyword evidence="13" id="KW-0813">Transport</keyword>
<dbReference type="Pfam" id="PF01269">
    <property type="entry name" value="Fibrillarin"/>
    <property type="match status" value="1"/>
</dbReference>
<proteinExistence type="inferred from homology"/>
<keyword evidence="8" id="KW-0694">RNA-binding</keyword>
<evidence type="ECO:0000256" key="12">
    <source>
        <dbReference type="PROSITE-ProRule" id="PRU00282"/>
    </source>
</evidence>
<evidence type="ECO:0000256" key="9">
    <source>
        <dbReference type="ARBA" id="ARBA00023136"/>
    </source>
</evidence>
<evidence type="ECO:0000256" key="3">
    <source>
        <dbReference type="ARBA" id="ARBA00015190"/>
    </source>
</evidence>
<evidence type="ECO:0000256" key="2">
    <source>
        <dbReference type="ARBA" id="ARBA00010632"/>
    </source>
</evidence>
<evidence type="ECO:0000256" key="1">
    <source>
        <dbReference type="ARBA" id="ARBA00004141"/>
    </source>
</evidence>
<name>A0ABR2YXU5_9CHLO</name>
<evidence type="ECO:0000256" key="10">
    <source>
        <dbReference type="ARBA" id="ARBA00032245"/>
    </source>
</evidence>
<reference evidence="14 15" key="1">
    <citation type="journal article" date="2024" name="Nat. Commun.">
        <title>Phylogenomics reveals the evolutionary origins of lichenization in chlorophyte algae.</title>
        <authorList>
            <person name="Puginier C."/>
            <person name="Libourel C."/>
            <person name="Otte J."/>
            <person name="Skaloud P."/>
            <person name="Haon M."/>
            <person name="Grisel S."/>
            <person name="Petersen M."/>
            <person name="Berrin J.G."/>
            <person name="Delaux P.M."/>
            <person name="Dal Grande F."/>
            <person name="Keller J."/>
        </authorList>
    </citation>
    <scope>NUCLEOTIDE SEQUENCE [LARGE SCALE GENOMIC DNA]</scope>
    <source>
        <strain evidence="14 15">SAG 216-7</strain>
    </source>
</reference>
<dbReference type="Gene3D" id="1.50.40.10">
    <property type="entry name" value="Mitochondrial carrier domain"/>
    <property type="match status" value="1"/>
</dbReference>
<keyword evidence="15" id="KW-1185">Reference proteome</keyword>
<feature type="repeat" description="Solcar" evidence="12">
    <location>
        <begin position="3"/>
        <end position="94"/>
    </location>
</feature>
<sequence length="574" mass="61247">MGSDAIVDFTAGTVAGAAQLVVGHPFDTIKVKLQSQPKPALGELPQFTGAFDATRKTLASDGIRGLFKGMGAPLATVALFNAILFATRGQMERILAHSDGSPLTVGDQMVAGMGAGVAVSFLACPTELLKCRLQAQGDAAKSGDVKKVRYGGPFDVLKHVRAEKGALGLFKGFAPTLVREVAGNAVMFGVYDYLKRQLAAAQGLKDTKELGVGSLMLAGGLGGVAYWGPVYPADVIKSRLQVDDLRKPQYKGMMDCFSRTVKAEGVGGLYRGFGPAIARSFPANGACFLVYELGWAQWRLGTVEEVVSEVVAEAEEDAVAVAEVVADLMGAAEEAGEVVEEAAGALVPEEGGKEDALVTKNMVPGESVYGEKRISVEGANEGEKIEYRVWNPFRSKLAASVLAGVDNIHIKPGSRVLYLGAASGTSVSHVSDIVGAEGVVYAVEFSHRSGRDLVNMAKKRPNVIPIIEDARHPQKYRMLVPMVDVIFADVAQPDQARIVGINAQYFLKNSGNFVISIKASCIDSTAPPEAVFAREVKKLQEQVLKPREQVTLEPYERDHAMVVGVYRPPPKKKQ</sequence>
<evidence type="ECO:0000313" key="14">
    <source>
        <dbReference type="EMBL" id="KAK9916595.1"/>
    </source>
</evidence>
<keyword evidence="7 12" id="KW-0812">Transmembrane</keyword>
<evidence type="ECO:0000313" key="15">
    <source>
        <dbReference type="Proteomes" id="UP001491310"/>
    </source>
</evidence>
<comment type="similarity">
    <text evidence="13">Belongs to the mitochondrial carrier (TC 2.A.29) family.</text>
</comment>
<dbReference type="InterPro" id="IPR000692">
    <property type="entry name" value="Fibrillarin"/>
</dbReference>
<evidence type="ECO:0000256" key="11">
    <source>
        <dbReference type="ARBA" id="ARBA00047568"/>
    </source>
</evidence>
<comment type="caution">
    <text evidence="14">The sequence shown here is derived from an EMBL/GenBank/DDBJ whole genome shotgun (WGS) entry which is preliminary data.</text>
</comment>
<evidence type="ECO:0000256" key="4">
    <source>
        <dbReference type="ARBA" id="ARBA00022552"/>
    </source>
</evidence>
<comment type="subcellular location">
    <subcellularLocation>
        <location evidence="1">Membrane</location>
        <topology evidence="1">Multi-pass membrane protein</topology>
    </subcellularLocation>
</comment>
<dbReference type="PANTHER" id="PTHR10335">
    <property type="entry name" value="RRNA 2-O-METHYLTRANSFERASE FIBRILLARIN"/>
    <property type="match status" value="1"/>
</dbReference>
<dbReference type="Gene3D" id="3.30.200.20">
    <property type="entry name" value="Phosphorylase Kinase, domain 1"/>
    <property type="match status" value="1"/>
</dbReference>
<organism evidence="14 15">
    <name type="scientific">Coccomyxa subellipsoidea</name>
    <dbReference type="NCBI Taxonomy" id="248742"/>
    <lineage>
        <taxon>Eukaryota</taxon>
        <taxon>Viridiplantae</taxon>
        <taxon>Chlorophyta</taxon>
        <taxon>core chlorophytes</taxon>
        <taxon>Trebouxiophyceae</taxon>
        <taxon>Trebouxiophyceae incertae sedis</taxon>
        <taxon>Coccomyxaceae</taxon>
        <taxon>Coccomyxa</taxon>
    </lineage>
</organism>
<protein>
    <recommendedName>
        <fullName evidence="3">rRNA 2'-O-methyltransferase fibrillarin</fullName>
    </recommendedName>
    <alternativeName>
        <fullName evidence="10">Histone-glutamine methyltransferase</fullName>
    </alternativeName>
</protein>
<dbReference type="InterPro" id="IPR029063">
    <property type="entry name" value="SAM-dependent_MTases_sf"/>
</dbReference>
<dbReference type="PROSITE" id="PS50920">
    <property type="entry name" value="SOLCAR"/>
    <property type="match status" value="3"/>
</dbReference>
<dbReference type="PANTHER" id="PTHR10335:SF17">
    <property type="entry name" value="FIBRILLARIN"/>
    <property type="match status" value="1"/>
</dbReference>
<dbReference type="PROSITE" id="PS00566">
    <property type="entry name" value="FIBRILLARIN"/>
    <property type="match status" value="1"/>
</dbReference>
<dbReference type="NCBIfam" id="NF003276">
    <property type="entry name" value="PRK04266.1-2"/>
    <property type="match status" value="1"/>
</dbReference>
<dbReference type="Pfam" id="PF00153">
    <property type="entry name" value="Mito_carr"/>
    <property type="match status" value="3"/>
</dbReference>
<dbReference type="SUPFAM" id="SSF53335">
    <property type="entry name" value="S-adenosyl-L-methionine-dependent methyltransferases"/>
    <property type="match status" value="1"/>
</dbReference>
<keyword evidence="9 12" id="KW-0472">Membrane</keyword>
<keyword evidence="4" id="KW-0698">rRNA processing</keyword>
<keyword evidence="6" id="KW-0808">Transferase</keyword>
<feature type="repeat" description="Solcar" evidence="12">
    <location>
        <begin position="103"/>
        <end position="197"/>
    </location>
</feature>